<keyword evidence="5" id="KW-1133">Transmembrane helix</keyword>
<sequence length="479" mass="54934">MAWSSDNLVRRRKSVWELLFLACIIGIIVLGVRGSQQKLSQPIPLSEPAEVPERVEDDKPTLVDAPKALWCRSVVHAEDFVFSIKTSAAEIATKLPPLLESTLRCPHNLLVFSDWQETIKGQPVIDALEHIDTKIQTTHPDFDLWRRLREGGPDVLADEEMWESDKTTEKIDKWKILPMLNRTYHEYPTKKWYIFTDTSTFLFHTNLLNWLNQYNVTLPHYIGLPSPSTPTLDPTLHGSTFILSAPALSALVSEYNTHPTAYHDLVSQHTHPLTALQLLITKINALDFAAYEARRKLDSYTQTPLVVNMPAWPILQPQSPATLDYRAMRDFKRLWCFPSVSYGNLSPPEIVEMHKFEAAWYVEHAGEIRDILHKDVFTDYILPRLIIRGGRADDWENFSEGGLFMGNKKAESVTECQEACQKEERCVQYEFEEGMCRFGDVPRMGRFKRGGQSRWLLARVQGWVEGREKCSGGDGWFTV</sequence>
<evidence type="ECO:0000256" key="5">
    <source>
        <dbReference type="ARBA" id="ARBA00022989"/>
    </source>
</evidence>
<protein>
    <recommendedName>
        <fullName evidence="9">Apple domain-containing protein</fullName>
    </recommendedName>
</protein>
<dbReference type="Gene3D" id="3.90.550.50">
    <property type="match status" value="1"/>
</dbReference>
<evidence type="ECO:0000313" key="7">
    <source>
        <dbReference type="EMBL" id="SMY28543.1"/>
    </source>
</evidence>
<dbReference type="EMBL" id="LT882685">
    <property type="protein sequence ID" value="SMY28543.1"/>
    <property type="molecule type" value="Genomic_DNA"/>
</dbReference>
<proteinExistence type="inferred from homology"/>
<dbReference type="PANTHER" id="PTHR23033">
    <property type="entry name" value="BETA1,3-GALACTOSYLTRANSFERASE"/>
    <property type="match status" value="1"/>
</dbReference>
<dbReference type="Proteomes" id="UP000215453">
    <property type="component" value="Chromosome 10"/>
</dbReference>
<organism evidence="7 8">
    <name type="scientific">Zymoseptoria tritici ST99CH_1A5</name>
    <dbReference type="NCBI Taxonomy" id="1276529"/>
    <lineage>
        <taxon>Eukaryota</taxon>
        <taxon>Fungi</taxon>
        <taxon>Dikarya</taxon>
        <taxon>Ascomycota</taxon>
        <taxon>Pezizomycotina</taxon>
        <taxon>Dothideomycetes</taxon>
        <taxon>Dothideomycetidae</taxon>
        <taxon>Mycosphaerellales</taxon>
        <taxon>Mycosphaerellaceae</taxon>
        <taxon>Zymoseptoria</taxon>
    </lineage>
</organism>
<reference evidence="7 8" key="1">
    <citation type="submission" date="2016-10" db="EMBL/GenBank/DDBJ databases">
        <authorList>
            <person name="Varghese N."/>
        </authorList>
    </citation>
    <scope>NUCLEOTIDE SEQUENCE [LARGE SCALE GENOMIC DNA]</scope>
</reference>
<keyword evidence="6" id="KW-0472">Membrane</keyword>
<keyword evidence="4" id="KW-0735">Signal-anchor</keyword>
<evidence type="ECO:0008006" key="9">
    <source>
        <dbReference type="Google" id="ProtNLM"/>
    </source>
</evidence>
<evidence type="ECO:0000256" key="4">
    <source>
        <dbReference type="ARBA" id="ARBA00022968"/>
    </source>
</evidence>
<dbReference type="GO" id="GO:0016020">
    <property type="term" value="C:membrane"/>
    <property type="evidence" value="ECO:0007669"/>
    <property type="project" value="UniProtKB-SubCell"/>
</dbReference>
<evidence type="ECO:0000256" key="2">
    <source>
        <dbReference type="ARBA" id="ARBA00006462"/>
    </source>
</evidence>
<dbReference type="PANTHER" id="PTHR23033:SF47">
    <property type="entry name" value="APPLE DOMAIN-CONTAINING PROTEIN-RELATED"/>
    <property type="match status" value="1"/>
</dbReference>
<comment type="similarity">
    <text evidence="2">Belongs to the glycosyltransferase 31 family. Beta3-Gal-T subfamily.</text>
</comment>
<accession>A0A1Y6LVW7</accession>
<keyword evidence="3" id="KW-0812">Transmembrane</keyword>
<dbReference type="Gene3D" id="3.50.4.10">
    <property type="entry name" value="Hepatocyte Growth Factor"/>
    <property type="match status" value="1"/>
</dbReference>
<evidence type="ECO:0000256" key="1">
    <source>
        <dbReference type="ARBA" id="ARBA00004606"/>
    </source>
</evidence>
<gene>
    <name evidence="7" type="ORF">ZT1A5_G9988</name>
</gene>
<dbReference type="InterPro" id="IPR026050">
    <property type="entry name" value="C1GALT1/C1GALT1_chp1"/>
</dbReference>
<dbReference type="AlphaFoldDB" id="A0A1Y6LVW7"/>
<comment type="subcellular location">
    <subcellularLocation>
        <location evidence="1">Membrane</location>
        <topology evidence="1">Single-pass type II membrane protein</topology>
    </subcellularLocation>
</comment>
<evidence type="ECO:0000256" key="6">
    <source>
        <dbReference type="ARBA" id="ARBA00023136"/>
    </source>
</evidence>
<evidence type="ECO:0000313" key="8">
    <source>
        <dbReference type="Proteomes" id="UP000215453"/>
    </source>
</evidence>
<evidence type="ECO:0000256" key="3">
    <source>
        <dbReference type="ARBA" id="ARBA00022692"/>
    </source>
</evidence>
<name>A0A1Y6LVW7_ZYMTR</name>